<proteinExistence type="predicted"/>
<reference evidence="1" key="1">
    <citation type="journal article" date="2020" name="Nature">
        <title>Giant virus diversity and host interactions through global metagenomics.</title>
        <authorList>
            <person name="Schulz F."/>
            <person name="Roux S."/>
            <person name="Paez-Espino D."/>
            <person name="Jungbluth S."/>
            <person name="Walsh D.A."/>
            <person name="Denef V.J."/>
            <person name="McMahon K.D."/>
            <person name="Konstantinidis K.T."/>
            <person name="Eloe-Fadrosh E.A."/>
            <person name="Kyrpides N.C."/>
            <person name="Woyke T."/>
        </authorList>
    </citation>
    <scope>NUCLEOTIDE SEQUENCE</scope>
    <source>
        <strain evidence="1">GVMAG-M-3300023179-4</strain>
    </source>
</reference>
<dbReference type="AlphaFoldDB" id="A0A6C0H1I4"/>
<evidence type="ECO:0000313" key="1">
    <source>
        <dbReference type="EMBL" id="QHT74086.1"/>
    </source>
</evidence>
<organism evidence="1">
    <name type="scientific">viral metagenome</name>
    <dbReference type="NCBI Taxonomy" id="1070528"/>
    <lineage>
        <taxon>unclassified sequences</taxon>
        <taxon>metagenomes</taxon>
        <taxon>organismal metagenomes</taxon>
    </lineage>
</organism>
<name>A0A6C0H1I4_9ZZZZ</name>
<sequence length="264" mass="31559">MKYYIYKYMTTHHYLNLYRNAINSKYWGLHTLINNIISDTNIHQKQIGGKITKFTVDNQQIKADVVYNKDFDDISIQIINLKGKEDCGVIVIYKEDKTTAIIQNIKGMDNCYESTIDKTNEGKIIMKLLIELCKSYKIKKILLADNSVKKIDKFTLELPIYYTMIRGYPWYVQFGFNNSLPEENLKINNNYNKLRGKKVKDYDRNIFIDHEFIKFTKDNQELSIKSFIKSLSFYNIEKFNRVYQQIYLNLKLERLNNKEYYLEL</sequence>
<protein>
    <submittedName>
        <fullName evidence="1">Uncharacterized protein</fullName>
    </submittedName>
</protein>
<dbReference type="EMBL" id="MN739837">
    <property type="protein sequence ID" value="QHT74086.1"/>
    <property type="molecule type" value="Genomic_DNA"/>
</dbReference>
<accession>A0A6C0H1I4</accession>